<sequence length="70" mass="8078">MFVFLFLSLFENKNKLIPDVQEQNITKVIIESVNANHRGRYQCMAINQQGMSRSNTIQLDVQCKANVFSN</sequence>
<gene>
    <name evidence="1" type="ORF">BLA29_009172</name>
</gene>
<reference evidence="1 2" key="1">
    <citation type="submission" date="2017-03" db="EMBL/GenBank/DDBJ databases">
        <title>Genome Survey of Euroglyphus maynei.</title>
        <authorList>
            <person name="Arlian L.G."/>
            <person name="Morgan M.S."/>
            <person name="Rider S.D."/>
        </authorList>
    </citation>
    <scope>NUCLEOTIDE SEQUENCE [LARGE SCALE GENOMIC DNA]</scope>
    <source>
        <strain evidence="1">Arlian Lab</strain>
        <tissue evidence="1">Whole body</tissue>
    </source>
</reference>
<name>A0A1Y3BQ66_EURMA</name>
<dbReference type="EMBL" id="MUJZ01010990">
    <property type="protein sequence ID" value="OTF81943.1"/>
    <property type="molecule type" value="Genomic_DNA"/>
</dbReference>
<evidence type="ECO:0008006" key="3">
    <source>
        <dbReference type="Google" id="ProtNLM"/>
    </source>
</evidence>
<evidence type="ECO:0000313" key="2">
    <source>
        <dbReference type="Proteomes" id="UP000194236"/>
    </source>
</evidence>
<accession>A0A1Y3BQ66</accession>
<dbReference type="Proteomes" id="UP000194236">
    <property type="component" value="Unassembled WGS sequence"/>
</dbReference>
<dbReference type="InterPro" id="IPR036179">
    <property type="entry name" value="Ig-like_dom_sf"/>
</dbReference>
<proteinExistence type="predicted"/>
<protein>
    <recommendedName>
        <fullName evidence="3">Immunoglobulin I-set domain-containing protein</fullName>
    </recommendedName>
</protein>
<dbReference type="InterPro" id="IPR013783">
    <property type="entry name" value="Ig-like_fold"/>
</dbReference>
<dbReference type="AlphaFoldDB" id="A0A1Y3BQ66"/>
<organism evidence="1 2">
    <name type="scientific">Euroglyphus maynei</name>
    <name type="common">Mayne's house dust mite</name>
    <dbReference type="NCBI Taxonomy" id="6958"/>
    <lineage>
        <taxon>Eukaryota</taxon>
        <taxon>Metazoa</taxon>
        <taxon>Ecdysozoa</taxon>
        <taxon>Arthropoda</taxon>
        <taxon>Chelicerata</taxon>
        <taxon>Arachnida</taxon>
        <taxon>Acari</taxon>
        <taxon>Acariformes</taxon>
        <taxon>Sarcoptiformes</taxon>
        <taxon>Astigmata</taxon>
        <taxon>Psoroptidia</taxon>
        <taxon>Analgoidea</taxon>
        <taxon>Pyroglyphidae</taxon>
        <taxon>Pyroglyphinae</taxon>
        <taxon>Euroglyphus</taxon>
    </lineage>
</organism>
<dbReference type="Gene3D" id="2.60.40.10">
    <property type="entry name" value="Immunoglobulins"/>
    <property type="match status" value="1"/>
</dbReference>
<dbReference type="SUPFAM" id="SSF48726">
    <property type="entry name" value="Immunoglobulin"/>
    <property type="match status" value="1"/>
</dbReference>
<keyword evidence="2" id="KW-1185">Reference proteome</keyword>
<comment type="caution">
    <text evidence="1">The sequence shown here is derived from an EMBL/GenBank/DDBJ whole genome shotgun (WGS) entry which is preliminary data.</text>
</comment>
<evidence type="ECO:0000313" key="1">
    <source>
        <dbReference type="EMBL" id="OTF81943.1"/>
    </source>
</evidence>